<dbReference type="Pfam" id="PF13439">
    <property type="entry name" value="Glyco_transf_4"/>
    <property type="match status" value="1"/>
</dbReference>
<feature type="domain" description="Glycosyl transferase family 1" evidence="1">
    <location>
        <begin position="180"/>
        <end position="300"/>
    </location>
</feature>
<dbReference type="PANTHER" id="PTHR45947">
    <property type="entry name" value="SULFOQUINOVOSYL TRANSFERASE SQD2"/>
    <property type="match status" value="1"/>
</dbReference>
<dbReference type="EMBL" id="CP015756">
    <property type="protein sequence ID" value="APC41946.1"/>
    <property type="molecule type" value="Genomic_DNA"/>
</dbReference>
<evidence type="ECO:0000313" key="4">
    <source>
        <dbReference type="Proteomes" id="UP000182569"/>
    </source>
</evidence>
<evidence type="ECO:0000259" key="2">
    <source>
        <dbReference type="Pfam" id="PF13439"/>
    </source>
</evidence>
<sequence>MVTVMNRGGTETLIMNYYREIDKTKVQFDFLTHRTDKGDYDDEILAMGGKIYHMCPIYPQNFIKYKKMIREFFIKHSEYKIIHSHMSELGYFALREAKRQGIPVRICHAHSRPNTFDLKLIVRSYFKIMMEPYINYRFVCSNNSGDWLFGKKYHSEFVHMRNAIDSEKFTFSFDKSLYMRQKLGLENQFVIGHVGRFSKEKNQLFLIEIFNDIKNKNENSKLILIGEGVLEKQIKDRIKLLKLEDDVIFTGSVPNIYDYMQCMDSFILPSLFEGFGNVLIEAQAAGLKCYTSDKVVPKDVKITDLLRFVPLEKSASYWAKLIIENKKGNRGNTCKQILDSGYDIKENSKWLEEFYTNAIKKM</sequence>
<accession>A0A1J0GKN2</accession>
<keyword evidence="4" id="KW-1185">Reference proteome</keyword>
<gene>
    <name evidence="3" type="ORF">A7L45_18695</name>
</gene>
<dbReference type="KEGG" id="ceu:A7L45_18695"/>
<dbReference type="Gene3D" id="3.40.50.2000">
    <property type="entry name" value="Glycogen Phosphorylase B"/>
    <property type="match status" value="2"/>
</dbReference>
<name>A0A1J0GKN2_9CLOT</name>
<dbReference type="PANTHER" id="PTHR45947:SF3">
    <property type="entry name" value="SULFOQUINOVOSYL TRANSFERASE SQD2"/>
    <property type="match status" value="1"/>
</dbReference>
<dbReference type="InterPro" id="IPR050194">
    <property type="entry name" value="Glycosyltransferase_grp1"/>
</dbReference>
<reference evidence="4" key="1">
    <citation type="journal article" date="2016" name="Front. Microbiol.">
        <title>Complete Genome Sequence of Clostridium estertheticum DSM 8809, a Microbe Identified in Spoiled Vacuum Packed Beef.</title>
        <authorList>
            <person name="Yu Z."/>
            <person name="Gunn L."/>
            <person name="Brennan E."/>
            <person name="Reid R."/>
            <person name="Wall P.G."/>
            <person name="Gaora O.P."/>
            <person name="Hurley D."/>
            <person name="Bolton D."/>
            <person name="Fanning S."/>
        </authorList>
    </citation>
    <scope>NUCLEOTIDE SEQUENCE [LARGE SCALE GENOMIC DNA]</scope>
    <source>
        <strain evidence="4">DSM 8809</strain>
    </source>
</reference>
<dbReference type="CDD" id="cd03812">
    <property type="entry name" value="GT4_CapH-like"/>
    <property type="match status" value="1"/>
</dbReference>
<dbReference type="AlphaFoldDB" id="A0A1J0GKN2"/>
<feature type="domain" description="Glycosyltransferase subfamily 4-like N-terminal" evidence="2">
    <location>
        <begin position="8"/>
        <end position="114"/>
    </location>
</feature>
<proteinExistence type="predicted"/>
<dbReference type="GO" id="GO:0016757">
    <property type="term" value="F:glycosyltransferase activity"/>
    <property type="evidence" value="ECO:0007669"/>
    <property type="project" value="InterPro"/>
</dbReference>
<evidence type="ECO:0008006" key="5">
    <source>
        <dbReference type="Google" id="ProtNLM"/>
    </source>
</evidence>
<dbReference type="SUPFAM" id="SSF53756">
    <property type="entry name" value="UDP-Glycosyltransferase/glycogen phosphorylase"/>
    <property type="match status" value="1"/>
</dbReference>
<organism evidence="3 4">
    <name type="scientific">Clostridium estertheticum subsp. estertheticum</name>
    <dbReference type="NCBI Taxonomy" id="1552"/>
    <lineage>
        <taxon>Bacteria</taxon>
        <taxon>Bacillati</taxon>
        <taxon>Bacillota</taxon>
        <taxon>Clostridia</taxon>
        <taxon>Eubacteriales</taxon>
        <taxon>Clostridiaceae</taxon>
        <taxon>Clostridium</taxon>
    </lineage>
</organism>
<evidence type="ECO:0000313" key="3">
    <source>
        <dbReference type="EMBL" id="APC41946.1"/>
    </source>
</evidence>
<evidence type="ECO:0000259" key="1">
    <source>
        <dbReference type="Pfam" id="PF00534"/>
    </source>
</evidence>
<dbReference type="Proteomes" id="UP000182569">
    <property type="component" value="Chromosome"/>
</dbReference>
<protein>
    <recommendedName>
        <fullName evidence="5">Glycosyltransferase family 1 protein</fullName>
    </recommendedName>
</protein>
<dbReference type="Pfam" id="PF00534">
    <property type="entry name" value="Glycos_transf_1"/>
    <property type="match status" value="1"/>
</dbReference>
<dbReference type="STRING" id="1552.A7L45_18695"/>
<dbReference type="InterPro" id="IPR001296">
    <property type="entry name" value="Glyco_trans_1"/>
</dbReference>
<dbReference type="InterPro" id="IPR028098">
    <property type="entry name" value="Glyco_trans_4-like_N"/>
</dbReference>